<keyword evidence="3" id="KW-1185">Reference proteome</keyword>
<dbReference type="HOGENOM" id="CLU_1220098_0_0_1"/>
<reference evidence="2 3" key="1">
    <citation type="submission" date="2014-04" db="EMBL/GenBank/DDBJ databases">
        <authorList>
            <consortium name="DOE Joint Genome Institute"/>
            <person name="Kuo A."/>
            <person name="Tarkka M."/>
            <person name="Buscot F."/>
            <person name="Kohler A."/>
            <person name="Nagy L.G."/>
            <person name="Floudas D."/>
            <person name="Copeland A."/>
            <person name="Barry K.W."/>
            <person name="Cichocki N."/>
            <person name="Veneault-Fourrey C."/>
            <person name="LaButti K."/>
            <person name="Lindquist E.A."/>
            <person name="Lipzen A."/>
            <person name="Lundell T."/>
            <person name="Morin E."/>
            <person name="Murat C."/>
            <person name="Sun H."/>
            <person name="Tunlid A."/>
            <person name="Henrissat B."/>
            <person name="Grigoriev I.V."/>
            <person name="Hibbett D.S."/>
            <person name="Martin F."/>
            <person name="Nordberg H.P."/>
            <person name="Cantor M.N."/>
            <person name="Hua S.X."/>
        </authorList>
    </citation>
    <scope>NUCLEOTIDE SEQUENCE [LARGE SCALE GENOMIC DNA]</scope>
    <source>
        <strain evidence="2 3">F 1598</strain>
    </source>
</reference>
<organism evidence="2 3">
    <name type="scientific">Piloderma croceum (strain F 1598)</name>
    <dbReference type="NCBI Taxonomy" id="765440"/>
    <lineage>
        <taxon>Eukaryota</taxon>
        <taxon>Fungi</taxon>
        <taxon>Dikarya</taxon>
        <taxon>Basidiomycota</taxon>
        <taxon>Agaricomycotina</taxon>
        <taxon>Agaricomycetes</taxon>
        <taxon>Agaricomycetidae</taxon>
        <taxon>Atheliales</taxon>
        <taxon>Atheliaceae</taxon>
        <taxon>Piloderma</taxon>
    </lineage>
</organism>
<evidence type="ECO:0000313" key="2">
    <source>
        <dbReference type="EMBL" id="KIM85887.1"/>
    </source>
</evidence>
<feature type="coiled-coil region" evidence="1">
    <location>
        <begin position="179"/>
        <end position="216"/>
    </location>
</feature>
<keyword evidence="1" id="KW-0175">Coiled coil</keyword>
<dbReference type="EMBL" id="KN832983">
    <property type="protein sequence ID" value="KIM85887.1"/>
    <property type="molecule type" value="Genomic_DNA"/>
</dbReference>
<reference evidence="3" key="2">
    <citation type="submission" date="2015-01" db="EMBL/GenBank/DDBJ databases">
        <title>Evolutionary Origins and Diversification of the Mycorrhizal Mutualists.</title>
        <authorList>
            <consortium name="DOE Joint Genome Institute"/>
            <consortium name="Mycorrhizal Genomics Consortium"/>
            <person name="Kohler A."/>
            <person name="Kuo A."/>
            <person name="Nagy L.G."/>
            <person name="Floudas D."/>
            <person name="Copeland A."/>
            <person name="Barry K.W."/>
            <person name="Cichocki N."/>
            <person name="Veneault-Fourrey C."/>
            <person name="LaButti K."/>
            <person name="Lindquist E.A."/>
            <person name="Lipzen A."/>
            <person name="Lundell T."/>
            <person name="Morin E."/>
            <person name="Murat C."/>
            <person name="Riley R."/>
            <person name="Ohm R."/>
            <person name="Sun H."/>
            <person name="Tunlid A."/>
            <person name="Henrissat B."/>
            <person name="Grigoriev I.V."/>
            <person name="Hibbett D.S."/>
            <person name="Martin F."/>
        </authorList>
    </citation>
    <scope>NUCLEOTIDE SEQUENCE [LARGE SCALE GENOMIC DNA]</scope>
    <source>
        <strain evidence="3">F 1598</strain>
    </source>
</reference>
<accession>A0A0C3C863</accession>
<evidence type="ECO:0000313" key="3">
    <source>
        <dbReference type="Proteomes" id="UP000054166"/>
    </source>
</evidence>
<gene>
    <name evidence="2" type="ORF">PILCRDRAFT_328508</name>
</gene>
<dbReference type="Proteomes" id="UP000054166">
    <property type="component" value="Unassembled WGS sequence"/>
</dbReference>
<dbReference type="AlphaFoldDB" id="A0A0C3C863"/>
<evidence type="ECO:0000256" key="1">
    <source>
        <dbReference type="SAM" id="Coils"/>
    </source>
</evidence>
<name>A0A0C3C863_PILCF</name>
<dbReference type="InParanoid" id="A0A0C3C863"/>
<protein>
    <submittedName>
        <fullName evidence="2">Uncharacterized protein</fullName>
    </submittedName>
</protein>
<proteinExistence type="predicted"/>
<sequence length="227" mass="25369">MHRLLCVESGTSSLTTASGYSSEVSLGSFPKHSAHDLISVARANAATELSNDKEDVFIVDKIATSDELTLPVAHFAVLVRLISKSKELYHPQNQNCYEFSAAIVECVLRGCPSHWSFARQQVTNHRLRGRFRTMDVSTPSKISSPETINKLYAAWRDRHDTIDRMLSSAERDERNNQLTMELENEVKGAEDEAKRADNEKARADWLQARLDQVENKGSAFASGNIST</sequence>